<dbReference type="PANTHER" id="PTHR24006:SF881">
    <property type="entry name" value="UBIQUITINYL HYDROLASE 1"/>
    <property type="match status" value="1"/>
</dbReference>
<dbReference type="InterPro" id="IPR001394">
    <property type="entry name" value="Peptidase_C19_UCH"/>
</dbReference>
<sequence>QLDVKGCRDVYASFDKYVEVERLEGDNKYQAEQHGLQDARKGVLFLDFPPVLQLQLKRFEYDYMRDTMVKINDRYEFPLQLDLDKDDGKYLTPDADRSIRNLYTLHRVFLFIVEEYMVVTTTLSYDLHSQTSGINLMMSE</sequence>
<dbReference type="GO" id="GO:0005829">
    <property type="term" value="C:cytosol"/>
    <property type="evidence" value="ECO:0007669"/>
    <property type="project" value="TreeGrafter"/>
</dbReference>
<reference evidence="2" key="5">
    <citation type="journal article" date="2021" name="G3 (Bethesda)">
        <title>Aegilops tauschii genome assembly Aet v5.0 features greater sequence contiguity and improved annotation.</title>
        <authorList>
            <person name="Wang L."/>
            <person name="Zhu T."/>
            <person name="Rodriguez J.C."/>
            <person name="Deal K.R."/>
            <person name="Dubcovsky J."/>
            <person name="McGuire P.E."/>
            <person name="Lux T."/>
            <person name="Spannagl M."/>
            <person name="Mayer K.F.X."/>
            <person name="Baldrich P."/>
            <person name="Meyers B.C."/>
            <person name="Huo N."/>
            <person name="Gu Y.Q."/>
            <person name="Zhou H."/>
            <person name="Devos K.M."/>
            <person name="Bennetzen J.L."/>
            <person name="Unver T."/>
            <person name="Budak H."/>
            <person name="Gulick P.J."/>
            <person name="Galiba G."/>
            <person name="Kalapos B."/>
            <person name="Nelson D.R."/>
            <person name="Li P."/>
            <person name="You F.M."/>
            <person name="Luo M.C."/>
            <person name="Dvorak J."/>
        </authorList>
    </citation>
    <scope>NUCLEOTIDE SEQUENCE [LARGE SCALE GENOMIC DNA]</scope>
    <source>
        <strain evidence="2">cv. AL8/78</strain>
    </source>
</reference>
<dbReference type="GO" id="GO:0016579">
    <property type="term" value="P:protein deubiquitination"/>
    <property type="evidence" value="ECO:0007669"/>
    <property type="project" value="InterPro"/>
</dbReference>
<dbReference type="InterPro" id="IPR028889">
    <property type="entry name" value="USP"/>
</dbReference>
<keyword evidence="3" id="KW-1185">Reference proteome</keyword>
<dbReference type="GO" id="GO:0004843">
    <property type="term" value="F:cysteine-type deubiquitinase activity"/>
    <property type="evidence" value="ECO:0007669"/>
    <property type="project" value="InterPro"/>
</dbReference>
<evidence type="ECO:0000259" key="1">
    <source>
        <dbReference type="PROSITE" id="PS50235"/>
    </source>
</evidence>
<feature type="domain" description="USP" evidence="1">
    <location>
        <begin position="1"/>
        <end position="140"/>
    </location>
</feature>
<dbReference type="SUPFAM" id="SSF54001">
    <property type="entry name" value="Cysteine proteinases"/>
    <property type="match status" value="1"/>
</dbReference>
<evidence type="ECO:0000313" key="3">
    <source>
        <dbReference type="Proteomes" id="UP000015105"/>
    </source>
</evidence>
<organism evidence="2 3">
    <name type="scientific">Aegilops tauschii subsp. strangulata</name>
    <name type="common">Goatgrass</name>
    <dbReference type="NCBI Taxonomy" id="200361"/>
    <lineage>
        <taxon>Eukaryota</taxon>
        <taxon>Viridiplantae</taxon>
        <taxon>Streptophyta</taxon>
        <taxon>Embryophyta</taxon>
        <taxon>Tracheophyta</taxon>
        <taxon>Spermatophyta</taxon>
        <taxon>Magnoliopsida</taxon>
        <taxon>Liliopsida</taxon>
        <taxon>Poales</taxon>
        <taxon>Poaceae</taxon>
        <taxon>BOP clade</taxon>
        <taxon>Pooideae</taxon>
        <taxon>Triticodae</taxon>
        <taxon>Triticeae</taxon>
        <taxon>Triticinae</taxon>
        <taxon>Aegilops</taxon>
    </lineage>
</organism>
<accession>A0A453K458</accession>
<reference evidence="2" key="4">
    <citation type="submission" date="2019-03" db="UniProtKB">
        <authorList>
            <consortium name="EnsemblPlants"/>
        </authorList>
    </citation>
    <scope>IDENTIFICATION</scope>
</reference>
<dbReference type="AlphaFoldDB" id="A0A453K458"/>
<dbReference type="PROSITE" id="PS50235">
    <property type="entry name" value="USP_3"/>
    <property type="match status" value="1"/>
</dbReference>
<dbReference type="PANTHER" id="PTHR24006">
    <property type="entry name" value="UBIQUITIN CARBOXYL-TERMINAL HYDROLASE"/>
    <property type="match status" value="1"/>
</dbReference>
<dbReference type="GO" id="GO:0005634">
    <property type="term" value="C:nucleus"/>
    <property type="evidence" value="ECO:0007669"/>
    <property type="project" value="TreeGrafter"/>
</dbReference>
<dbReference type="GO" id="GO:0031647">
    <property type="term" value="P:regulation of protein stability"/>
    <property type="evidence" value="ECO:0007669"/>
    <property type="project" value="TreeGrafter"/>
</dbReference>
<evidence type="ECO:0000313" key="2">
    <source>
        <dbReference type="EnsemblPlants" id="AET5Gv20282700.45"/>
    </source>
</evidence>
<dbReference type="Proteomes" id="UP000015105">
    <property type="component" value="Chromosome 5D"/>
</dbReference>
<reference evidence="3" key="2">
    <citation type="journal article" date="2017" name="Nat. Plants">
        <title>The Aegilops tauschii genome reveals multiple impacts of transposons.</title>
        <authorList>
            <person name="Zhao G."/>
            <person name="Zou C."/>
            <person name="Li K."/>
            <person name="Wang K."/>
            <person name="Li T."/>
            <person name="Gao L."/>
            <person name="Zhang X."/>
            <person name="Wang H."/>
            <person name="Yang Z."/>
            <person name="Liu X."/>
            <person name="Jiang W."/>
            <person name="Mao L."/>
            <person name="Kong X."/>
            <person name="Jiao Y."/>
            <person name="Jia J."/>
        </authorList>
    </citation>
    <scope>NUCLEOTIDE SEQUENCE [LARGE SCALE GENOMIC DNA]</scope>
    <source>
        <strain evidence="3">cv. AL8/78</strain>
    </source>
</reference>
<name>A0A453K458_AEGTS</name>
<proteinExistence type="predicted"/>
<dbReference type="Gene3D" id="3.90.70.10">
    <property type="entry name" value="Cysteine proteinases"/>
    <property type="match status" value="1"/>
</dbReference>
<dbReference type="Pfam" id="PF00443">
    <property type="entry name" value="UCH"/>
    <property type="match status" value="1"/>
</dbReference>
<dbReference type="InterPro" id="IPR050164">
    <property type="entry name" value="Peptidase_C19"/>
</dbReference>
<reference evidence="3" key="1">
    <citation type="journal article" date="2014" name="Science">
        <title>Ancient hybridizations among the ancestral genomes of bread wheat.</title>
        <authorList>
            <consortium name="International Wheat Genome Sequencing Consortium,"/>
            <person name="Marcussen T."/>
            <person name="Sandve S.R."/>
            <person name="Heier L."/>
            <person name="Spannagl M."/>
            <person name="Pfeifer M."/>
            <person name="Jakobsen K.S."/>
            <person name="Wulff B.B."/>
            <person name="Steuernagel B."/>
            <person name="Mayer K.F."/>
            <person name="Olsen O.A."/>
        </authorList>
    </citation>
    <scope>NUCLEOTIDE SEQUENCE [LARGE SCALE GENOMIC DNA]</scope>
    <source>
        <strain evidence="3">cv. AL8/78</strain>
    </source>
</reference>
<dbReference type="InterPro" id="IPR038765">
    <property type="entry name" value="Papain-like_cys_pep_sf"/>
</dbReference>
<dbReference type="Gramene" id="AET5Gv20282700.45">
    <property type="protein sequence ID" value="AET5Gv20282700.45"/>
    <property type="gene ID" value="AET5Gv20282700"/>
</dbReference>
<reference evidence="2" key="3">
    <citation type="journal article" date="2017" name="Nature">
        <title>Genome sequence of the progenitor of the wheat D genome Aegilops tauschii.</title>
        <authorList>
            <person name="Luo M.C."/>
            <person name="Gu Y.Q."/>
            <person name="Puiu D."/>
            <person name="Wang H."/>
            <person name="Twardziok S.O."/>
            <person name="Deal K.R."/>
            <person name="Huo N."/>
            <person name="Zhu T."/>
            <person name="Wang L."/>
            <person name="Wang Y."/>
            <person name="McGuire P.E."/>
            <person name="Liu S."/>
            <person name="Long H."/>
            <person name="Ramasamy R.K."/>
            <person name="Rodriguez J.C."/>
            <person name="Van S.L."/>
            <person name="Yuan L."/>
            <person name="Wang Z."/>
            <person name="Xia Z."/>
            <person name="Xiao L."/>
            <person name="Anderson O.D."/>
            <person name="Ouyang S."/>
            <person name="Liang Y."/>
            <person name="Zimin A.V."/>
            <person name="Pertea G."/>
            <person name="Qi P."/>
            <person name="Bennetzen J.L."/>
            <person name="Dai X."/>
            <person name="Dawson M.W."/>
            <person name="Muller H.G."/>
            <person name="Kugler K."/>
            <person name="Rivarola-Duarte L."/>
            <person name="Spannagl M."/>
            <person name="Mayer K.F.X."/>
            <person name="Lu F.H."/>
            <person name="Bevan M.W."/>
            <person name="Leroy P."/>
            <person name="Li P."/>
            <person name="You F.M."/>
            <person name="Sun Q."/>
            <person name="Liu Z."/>
            <person name="Lyons E."/>
            <person name="Wicker T."/>
            <person name="Salzberg S.L."/>
            <person name="Devos K.M."/>
            <person name="Dvorak J."/>
        </authorList>
    </citation>
    <scope>NUCLEOTIDE SEQUENCE [LARGE SCALE GENOMIC DNA]</scope>
    <source>
        <strain evidence="2">cv. AL8/78</strain>
    </source>
</reference>
<protein>
    <recommendedName>
        <fullName evidence="1">USP domain-containing protein</fullName>
    </recommendedName>
</protein>
<dbReference type="EnsemblPlants" id="AET5Gv20282700.45">
    <property type="protein sequence ID" value="AET5Gv20282700.45"/>
    <property type="gene ID" value="AET5Gv20282700"/>
</dbReference>